<dbReference type="RefSeq" id="XP_028154765.1">
    <property type="nucleotide sequence ID" value="XM_028298964.1"/>
</dbReference>
<gene>
    <name evidence="2" type="primary">LOC114348383</name>
</gene>
<dbReference type="InParanoid" id="A0A6P7HGH0"/>
<feature type="compositionally biased region" description="Polar residues" evidence="1">
    <location>
        <begin position="45"/>
        <end position="57"/>
    </location>
</feature>
<protein>
    <submittedName>
        <fullName evidence="2">Uncharacterized protein</fullName>
    </submittedName>
</protein>
<evidence type="ECO:0000256" key="1">
    <source>
        <dbReference type="SAM" id="MobiDB-lite"/>
    </source>
</evidence>
<sequence length="139" mass="15187">IQQLLKQQQSTNEDAPTEQSMSDYTVSVFECENGTTKKMLDNDEQQNTQENETNVSEIDNEFVVKNQESSSTLDDKNIAVPGASKSTSSSSSSSSCCSRCYSRSSSSGSSSSSSEDCEDIINDQNYVPKSDEEAEDCDK</sequence>
<dbReference type="AlphaFoldDB" id="A0A6P7HGH0"/>
<feature type="region of interest" description="Disordered" evidence="1">
    <location>
        <begin position="1"/>
        <end position="139"/>
    </location>
</feature>
<feature type="compositionally biased region" description="Low complexity" evidence="1">
    <location>
        <begin position="84"/>
        <end position="114"/>
    </location>
</feature>
<feature type="compositionally biased region" description="Polar residues" evidence="1">
    <location>
        <begin position="1"/>
        <end position="25"/>
    </location>
</feature>
<accession>A0A6P7HGH0</accession>
<name>A0A6P7HGH0_DIAVI</name>
<reference evidence="2" key="1">
    <citation type="submission" date="2025-08" db="UniProtKB">
        <authorList>
            <consortium name="RefSeq"/>
        </authorList>
    </citation>
    <scope>IDENTIFICATION</scope>
    <source>
        <tissue evidence="2">Whole insect</tissue>
    </source>
</reference>
<proteinExistence type="predicted"/>
<feature type="non-terminal residue" evidence="2">
    <location>
        <position position="1"/>
    </location>
</feature>
<organism evidence="2">
    <name type="scientific">Diabrotica virgifera virgifera</name>
    <name type="common">western corn rootworm</name>
    <dbReference type="NCBI Taxonomy" id="50390"/>
    <lineage>
        <taxon>Eukaryota</taxon>
        <taxon>Metazoa</taxon>
        <taxon>Ecdysozoa</taxon>
        <taxon>Arthropoda</taxon>
        <taxon>Hexapoda</taxon>
        <taxon>Insecta</taxon>
        <taxon>Pterygota</taxon>
        <taxon>Neoptera</taxon>
        <taxon>Endopterygota</taxon>
        <taxon>Coleoptera</taxon>
        <taxon>Polyphaga</taxon>
        <taxon>Cucujiformia</taxon>
        <taxon>Chrysomeloidea</taxon>
        <taxon>Chrysomelidae</taxon>
        <taxon>Galerucinae</taxon>
        <taxon>Diabroticina</taxon>
        <taxon>Diabroticites</taxon>
        <taxon>Diabrotica</taxon>
    </lineage>
</organism>
<evidence type="ECO:0000313" key="2">
    <source>
        <dbReference type="RefSeq" id="XP_028154765.1"/>
    </source>
</evidence>